<feature type="transmembrane region" description="Helical" evidence="5">
    <location>
        <begin position="391"/>
        <end position="414"/>
    </location>
</feature>
<evidence type="ECO:0000313" key="6">
    <source>
        <dbReference type="EMBL" id="WVX81190.1"/>
    </source>
</evidence>
<gene>
    <name evidence="6" type="ORF">R4Z09_29000</name>
</gene>
<keyword evidence="5" id="KW-1133">Transmembrane helix</keyword>
<comment type="subcellular location">
    <subcellularLocation>
        <location evidence="4">Cell membrane</location>
    </subcellularLocation>
    <subcellularLocation>
        <location evidence="1">Membrane</location>
        <topology evidence="1">Multi-pass membrane protein</topology>
    </subcellularLocation>
</comment>
<keyword evidence="5" id="KW-0812">Transmembrane</keyword>
<dbReference type="PIRSF" id="PIRSF005690">
    <property type="entry name" value="GerBA"/>
    <property type="match status" value="1"/>
</dbReference>
<dbReference type="Proteomes" id="UP001357223">
    <property type="component" value="Chromosome"/>
</dbReference>
<dbReference type="EMBL" id="CP137640">
    <property type="protein sequence ID" value="WVX81190.1"/>
    <property type="molecule type" value="Genomic_DNA"/>
</dbReference>
<dbReference type="Pfam" id="PF03323">
    <property type="entry name" value="GerA"/>
    <property type="match status" value="1"/>
</dbReference>
<dbReference type="InterPro" id="IPR050768">
    <property type="entry name" value="UPF0353/GerABKA_families"/>
</dbReference>
<dbReference type="InterPro" id="IPR004995">
    <property type="entry name" value="Spore_Ger"/>
</dbReference>
<protein>
    <submittedName>
        <fullName evidence="6">Spore germination protein</fullName>
    </submittedName>
</protein>
<evidence type="ECO:0000256" key="1">
    <source>
        <dbReference type="ARBA" id="ARBA00004141"/>
    </source>
</evidence>
<evidence type="ECO:0000313" key="7">
    <source>
        <dbReference type="Proteomes" id="UP001357223"/>
    </source>
</evidence>
<feature type="transmembrane region" description="Helical" evidence="5">
    <location>
        <begin position="260"/>
        <end position="281"/>
    </location>
</feature>
<reference evidence="6 7" key="1">
    <citation type="submission" date="2023-10" db="EMBL/GenBank/DDBJ databases">
        <title>Niallia locisalis sp.nov. isolated from a salt pond sample.</title>
        <authorList>
            <person name="Li X.-J."/>
            <person name="Dong L."/>
        </authorList>
    </citation>
    <scope>NUCLEOTIDE SEQUENCE [LARGE SCALE GENOMIC DNA]</scope>
    <source>
        <strain evidence="6 7">DSM 29761</strain>
    </source>
</reference>
<dbReference type="RefSeq" id="WP_338450120.1">
    <property type="nucleotide sequence ID" value="NZ_CP137640.1"/>
</dbReference>
<organism evidence="6 7">
    <name type="scientific">Niallia oryzisoli</name>
    <dbReference type="NCBI Taxonomy" id="1737571"/>
    <lineage>
        <taxon>Bacteria</taxon>
        <taxon>Bacillati</taxon>
        <taxon>Bacillota</taxon>
        <taxon>Bacilli</taxon>
        <taxon>Bacillales</taxon>
        <taxon>Bacillaceae</taxon>
        <taxon>Niallia</taxon>
    </lineage>
</organism>
<keyword evidence="7" id="KW-1185">Reference proteome</keyword>
<evidence type="ECO:0000256" key="4">
    <source>
        <dbReference type="PIRNR" id="PIRNR005690"/>
    </source>
</evidence>
<dbReference type="PANTHER" id="PTHR22550:SF5">
    <property type="entry name" value="LEUCINE ZIPPER PROTEIN 4"/>
    <property type="match status" value="1"/>
</dbReference>
<keyword evidence="3 4" id="KW-0472">Membrane</keyword>
<accession>A0ABZ2CF96</accession>
<feature type="transmembrane region" description="Helical" evidence="5">
    <location>
        <begin position="366"/>
        <end position="385"/>
    </location>
</feature>
<evidence type="ECO:0000256" key="5">
    <source>
        <dbReference type="SAM" id="Phobius"/>
    </source>
</evidence>
<name>A0ABZ2CF96_9BACI</name>
<feature type="transmembrane region" description="Helical" evidence="5">
    <location>
        <begin position="302"/>
        <end position="321"/>
    </location>
</feature>
<evidence type="ECO:0000256" key="2">
    <source>
        <dbReference type="ARBA" id="ARBA00005278"/>
    </source>
</evidence>
<evidence type="ECO:0000256" key="3">
    <source>
        <dbReference type="ARBA" id="ARBA00023136"/>
    </source>
</evidence>
<feature type="transmembrane region" description="Helical" evidence="5">
    <location>
        <begin position="426"/>
        <end position="449"/>
    </location>
</feature>
<dbReference type="PANTHER" id="PTHR22550">
    <property type="entry name" value="SPORE GERMINATION PROTEIN"/>
    <property type="match status" value="1"/>
</dbReference>
<comment type="similarity">
    <text evidence="2 4">Belongs to the GerABKA family.</text>
</comment>
<sequence>MDSQQQEKISSDLKFNLDHIKKTLGNSTDIVIREFQAGKNGEFEIAVVYTDGLTDSAGLQEFVLETLMVKIRDVEIDSNVFHSLNWMEALKKESLPVSGITDISDYQKLFLLLLSGDAIILVNGFSKGMAISFRVWADRGVNEPSSQTVVRGPKDGFTETLRKNTALIRRRIKDPNLWLETKQIGTKTQTDVSIMFLKGVANEKIVNEVRERINRINIDAILESGYIEELIQDNQYSPFPTVYNTERPDAVASAILEGRIAILVDGTPFVLIVPALFVHFFQSSEDYYQRADISSFVRLLRYFAFFLALLTPSAYIAVTTFHQEMLPTELLISLAAQREGVPFPAVVEAIMMEATFEILREAGVRMPRAVGSAISIVGALVIGQAAVEAGIVSATMVIVVALTAISSFVSPAFNMAIAARLIRFPLMILAASFGLFGIILGLIVMVLHLNSLRSFGIPYLAPNAPFILQDQADNFIRLPRWAFYRRPRLINQKKLNREDTPIPKPPNS</sequence>
<proteinExistence type="inferred from homology"/>